<name>A0A7C9DNR1_OPUST</name>
<sequence>MGVAALGAGACVGTDESDDKPISVPPEFTLSRLKDIMSGVGELFATGGFPIDKRSNNASVPGLLSRPVPDCEGTGDKSMPSRSFRKSPPEEVGAGTSSELRSSRSTSGAAAGLETPFGRLSEGPLELETAVGNEPALLPLYVASSKTGILSTKADLMFWCFSMMELNSMALCCSSRRRLPLYCTIMSFILCEQGGNREESFSRAIRHIARAVLSELWRLIAVSTTSTASDSVTVIGSSMSSIPTLLTNISPYSPMHHTATFIRVSCSFDA</sequence>
<accession>A0A7C9DNR1</accession>
<proteinExistence type="predicted"/>
<protein>
    <submittedName>
        <fullName evidence="2">Uncharacterized protein</fullName>
    </submittedName>
</protein>
<evidence type="ECO:0000313" key="2">
    <source>
        <dbReference type="EMBL" id="MBA4647422.1"/>
    </source>
</evidence>
<feature type="region of interest" description="Disordered" evidence="1">
    <location>
        <begin position="1"/>
        <end position="25"/>
    </location>
</feature>
<evidence type="ECO:0000256" key="1">
    <source>
        <dbReference type="SAM" id="MobiDB-lite"/>
    </source>
</evidence>
<organism evidence="2">
    <name type="scientific">Opuntia streptacantha</name>
    <name type="common">Prickly pear cactus</name>
    <name type="synonym">Opuntia cardona</name>
    <dbReference type="NCBI Taxonomy" id="393608"/>
    <lineage>
        <taxon>Eukaryota</taxon>
        <taxon>Viridiplantae</taxon>
        <taxon>Streptophyta</taxon>
        <taxon>Embryophyta</taxon>
        <taxon>Tracheophyta</taxon>
        <taxon>Spermatophyta</taxon>
        <taxon>Magnoliopsida</taxon>
        <taxon>eudicotyledons</taxon>
        <taxon>Gunneridae</taxon>
        <taxon>Pentapetalae</taxon>
        <taxon>Caryophyllales</taxon>
        <taxon>Cactineae</taxon>
        <taxon>Cactaceae</taxon>
        <taxon>Opuntioideae</taxon>
        <taxon>Opuntia</taxon>
    </lineage>
</organism>
<feature type="compositionally biased region" description="Low complexity" evidence="1">
    <location>
        <begin position="1"/>
        <end position="13"/>
    </location>
</feature>
<reference evidence="2" key="2">
    <citation type="submission" date="2020-07" db="EMBL/GenBank/DDBJ databases">
        <authorList>
            <person name="Vera ALvarez R."/>
            <person name="Arias-Moreno D.M."/>
            <person name="Jimenez-Jacinto V."/>
            <person name="Jimenez-Bremont J.F."/>
            <person name="Swaminathan K."/>
            <person name="Moose S.P."/>
            <person name="Guerrero-Gonzalez M.L."/>
            <person name="Marino-Ramirez L."/>
            <person name="Landsman D."/>
            <person name="Rodriguez-Kessler M."/>
            <person name="Delgado-Sanchez P."/>
        </authorList>
    </citation>
    <scope>NUCLEOTIDE SEQUENCE</scope>
    <source>
        <tissue evidence="2">Cladode</tissue>
    </source>
</reference>
<reference evidence="2" key="1">
    <citation type="journal article" date="2013" name="J. Plant Res.">
        <title>Effect of fungi and light on seed germination of three Opuntia species from semiarid lands of central Mexico.</title>
        <authorList>
            <person name="Delgado-Sanchez P."/>
            <person name="Jimenez-Bremont J.F."/>
            <person name="Guerrero-Gonzalez Mde L."/>
            <person name="Flores J."/>
        </authorList>
    </citation>
    <scope>NUCLEOTIDE SEQUENCE</scope>
    <source>
        <tissue evidence="2">Cladode</tissue>
    </source>
</reference>
<feature type="region of interest" description="Disordered" evidence="1">
    <location>
        <begin position="55"/>
        <end position="117"/>
    </location>
</feature>
<feature type="compositionally biased region" description="Low complexity" evidence="1">
    <location>
        <begin position="96"/>
        <end position="112"/>
    </location>
</feature>
<dbReference type="AlphaFoldDB" id="A0A7C9DNR1"/>
<dbReference type="EMBL" id="GISG01150473">
    <property type="protein sequence ID" value="MBA4647422.1"/>
    <property type="molecule type" value="Transcribed_RNA"/>
</dbReference>